<dbReference type="EMBL" id="LR134384">
    <property type="protein sequence ID" value="VEH16291.1"/>
    <property type="molecule type" value="Genomic_DNA"/>
</dbReference>
<evidence type="ECO:0000313" key="2">
    <source>
        <dbReference type="Proteomes" id="UP000274578"/>
    </source>
</evidence>
<reference evidence="1 2" key="1">
    <citation type="submission" date="2018-12" db="EMBL/GenBank/DDBJ databases">
        <authorList>
            <consortium name="Pathogen Informatics"/>
        </authorList>
    </citation>
    <scope>NUCLEOTIDE SEQUENCE [LARGE SCALE GENOMIC DNA]</scope>
    <source>
        <strain evidence="1 2">NCTC13071</strain>
    </source>
</reference>
<dbReference type="AlphaFoldDB" id="A0A448L8S3"/>
<dbReference type="KEGG" id="poc:NCTC13071_02315"/>
<protein>
    <submittedName>
        <fullName evidence="1">Uncharacterized protein</fullName>
    </submittedName>
</protein>
<evidence type="ECO:0000313" key="1">
    <source>
        <dbReference type="EMBL" id="VEH16291.1"/>
    </source>
</evidence>
<gene>
    <name evidence="1" type="ORF">NCTC13071_02315</name>
</gene>
<organism evidence="1 2">
    <name type="scientific">Segatella oris</name>
    <dbReference type="NCBI Taxonomy" id="28135"/>
    <lineage>
        <taxon>Bacteria</taxon>
        <taxon>Pseudomonadati</taxon>
        <taxon>Bacteroidota</taxon>
        <taxon>Bacteroidia</taxon>
        <taxon>Bacteroidales</taxon>
        <taxon>Prevotellaceae</taxon>
        <taxon>Segatella</taxon>
    </lineage>
</organism>
<name>A0A448L8S3_9BACT</name>
<sequence length="56" mass="6556">MQSTSNHLTVRLKSLRFLRQIAASNTFVRDKQLKLFKSKDLSPIRVIHICLHNHLT</sequence>
<proteinExistence type="predicted"/>
<accession>A0A448L8S3</accession>
<dbReference type="Proteomes" id="UP000274578">
    <property type="component" value="Chromosome 1"/>
</dbReference>